<evidence type="ECO:0000256" key="1">
    <source>
        <dbReference type="ARBA" id="ARBA00001971"/>
    </source>
</evidence>
<proteinExistence type="inferred from homology"/>
<dbReference type="OrthoDB" id="3366823at2759"/>
<sequence>MFGLLFGAPKKVCDATLADDSGIGAKPYPGSSVHPSRRIMRNQVLFFSDAFSKPSMDELIPRFLRSLEEHCAALNIGDEWVERPDFYMFLRDVVFPCGVNSFYGKSMLGLNPDLEEDFRIFDENIPFLATGMPTWFRPQAARYRAKCLAAMKRWRREAMRQSEKNPAPDTAEWDPAWGLGAIRRRNKLFAATDGLFDEDATAASDLATMWAFTSNVIPATFWFLFEILATENLLGRARNELQGTRTDAGIFDPTKVINAPLLQSVYAEVLRLHVASLVTRSVKQTHSLDNWVLPKDQYIIVASHVEHRDSYWNAVDASNKHHPPSEFWAERFLVSEEGTSKFSLEGKQGRWMPYGMGEHMCPGRHFVKYEMMLSFAVLVSVFDIELLSPGGWRPDDNLARYGFGAQPPKQKVKFRIRRRSDGKTS</sequence>
<dbReference type="Gene3D" id="1.10.630.10">
    <property type="entry name" value="Cytochrome P450"/>
    <property type="match status" value="1"/>
</dbReference>
<dbReference type="PRINTS" id="PR00465">
    <property type="entry name" value="EP450IV"/>
</dbReference>
<dbReference type="RefSeq" id="XP_033681090.1">
    <property type="nucleotide sequence ID" value="XM_033825071.1"/>
</dbReference>
<evidence type="ECO:0000256" key="3">
    <source>
        <dbReference type="ARBA" id="ARBA00022617"/>
    </source>
</evidence>
<dbReference type="SUPFAM" id="SSF48264">
    <property type="entry name" value="Cytochrome P450"/>
    <property type="match status" value="1"/>
</dbReference>
<evidence type="ECO:0000256" key="5">
    <source>
        <dbReference type="ARBA" id="ARBA00023004"/>
    </source>
</evidence>
<dbReference type="Proteomes" id="UP000800094">
    <property type="component" value="Unassembled WGS sequence"/>
</dbReference>
<dbReference type="PANTHER" id="PTHR24304">
    <property type="entry name" value="CYTOCHROME P450 FAMILY 7"/>
    <property type="match status" value="1"/>
</dbReference>
<dbReference type="InterPro" id="IPR002403">
    <property type="entry name" value="Cyt_P450_E_grp-IV"/>
</dbReference>
<dbReference type="InterPro" id="IPR001128">
    <property type="entry name" value="Cyt_P450"/>
</dbReference>
<evidence type="ECO:0000313" key="8">
    <source>
        <dbReference type="Proteomes" id="UP000800094"/>
    </source>
</evidence>
<organism evidence="7 8">
    <name type="scientific">Trematosphaeria pertusa</name>
    <dbReference type="NCBI Taxonomy" id="390896"/>
    <lineage>
        <taxon>Eukaryota</taxon>
        <taxon>Fungi</taxon>
        <taxon>Dikarya</taxon>
        <taxon>Ascomycota</taxon>
        <taxon>Pezizomycotina</taxon>
        <taxon>Dothideomycetes</taxon>
        <taxon>Pleosporomycetidae</taxon>
        <taxon>Pleosporales</taxon>
        <taxon>Massarineae</taxon>
        <taxon>Trematosphaeriaceae</taxon>
        <taxon>Trematosphaeria</taxon>
    </lineage>
</organism>
<dbReference type="GO" id="GO:0005506">
    <property type="term" value="F:iron ion binding"/>
    <property type="evidence" value="ECO:0007669"/>
    <property type="project" value="InterPro"/>
</dbReference>
<dbReference type="GeneID" id="54578401"/>
<protein>
    <submittedName>
        <fullName evidence="7">Cytochrome P450</fullName>
    </submittedName>
</protein>
<comment type="cofactor">
    <cofactor evidence="1 6">
        <name>heme</name>
        <dbReference type="ChEBI" id="CHEBI:30413"/>
    </cofactor>
</comment>
<reference evidence="7" key="1">
    <citation type="journal article" date="2020" name="Stud. Mycol.">
        <title>101 Dothideomycetes genomes: a test case for predicting lifestyles and emergence of pathogens.</title>
        <authorList>
            <person name="Haridas S."/>
            <person name="Albert R."/>
            <person name="Binder M."/>
            <person name="Bloem J."/>
            <person name="Labutti K."/>
            <person name="Salamov A."/>
            <person name="Andreopoulos B."/>
            <person name="Baker S."/>
            <person name="Barry K."/>
            <person name="Bills G."/>
            <person name="Bluhm B."/>
            <person name="Cannon C."/>
            <person name="Castanera R."/>
            <person name="Culley D."/>
            <person name="Daum C."/>
            <person name="Ezra D."/>
            <person name="Gonzalez J."/>
            <person name="Henrissat B."/>
            <person name="Kuo A."/>
            <person name="Liang C."/>
            <person name="Lipzen A."/>
            <person name="Lutzoni F."/>
            <person name="Magnuson J."/>
            <person name="Mondo S."/>
            <person name="Nolan M."/>
            <person name="Ohm R."/>
            <person name="Pangilinan J."/>
            <person name="Park H.-J."/>
            <person name="Ramirez L."/>
            <person name="Alfaro M."/>
            <person name="Sun H."/>
            <person name="Tritt A."/>
            <person name="Yoshinaga Y."/>
            <person name="Zwiers L.-H."/>
            <person name="Turgeon B."/>
            <person name="Goodwin S."/>
            <person name="Spatafora J."/>
            <person name="Crous P."/>
            <person name="Grigoriev I."/>
        </authorList>
    </citation>
    <scope>NUCLEOTIDE SEQUENCE</scope>
    <source>
        <strain evidence="7">CBS 122368</strain>
    </source>
</reference>
<dbReference type="EMBL" id="ML987199">
    <property type="protein sequence ID" value="KAF2246086.1"/>
    <property type="molecule type" value="Genomic_DNA"/>
</dbReference>
<dbReference type="InterPro" id="IPR050529">
    <property type="entry name" value="CYP450_sterol_14alpha_dmase"/>
</dbReference>
<name>A0A6A6I6W8_9PLEO</name>
<dbReference type="GO" id="GO:0008395">
    <property type="term" value="F:steroid hydroxylase activity"/>
    <property type="evidence" value="ECO:0007669"/>
    <property type="project" value="TreeGrafter"/>
</dbReference>
<evidence type="ECO:0000256" key="6">
    <source>
        <dbReference type="PIRSR" id="PIRSR602403-1"/>
    </source>
</evidence>
<dbReference type="PANTHER" id="PTHR24304:SF2">
    <property type="entry name" value="24-HYDROXYCHOLESTEROL 7-ALPHA-HYDROXYLASE"/>
    <property type="match status" value="1"/>
</dbReference>
<dbReference type="GO" id="GO:0020037">
    <property type="term" value="F:heme binding"/>
    <property type="evidence" value="ECO:0007669"/>
    <property type="project" value="InterPro"/>
</dbReference>
<keyword evidence="4 6" id="KW-0479">Metal-binding</keyword>
<evidence type="ECO:0000256" key="2">
    <source>
        <dbReference type="ARBA" id="ARBA00010617"/>
    </source>
</evidence>
<gene>
    <name evidence="7" type="ORF">BU26DRAFT_461607</name>
</gene>
<evidence type="ECO:0000313" key="7">
    <source>
        <dbReference type="EMBL" id="KAF2246086.1"/>
    </source>
</evidence>
<keyword evidence="3 6" id="KW-0349">Heme</keyword>
<dbReference type="AlphaFoldDB" id="A0A6A6I6W8"/>
<accession>A0A6A6I6W8</accession>
<keyword evidence="8" id="KW-1185">Reference proteome</keyword>
<dbReference type="CDD" id="cd11040">
    <property type="entry name" value="CYP7_CYP8-like"/>
    <property type="match status" value="1"/>
</dbReference>
<keyword evidence="5 6" id="KW-0408">Iron</keyword>
<dbReference type="Pfam" id="PF00067">
    <property type="entry name" value="p450"/>
    <property type="match status" value="1"/>
</dbReference>
<dbReference type="InterPro" id="IPR036396">
    <property type="entry name" value="Cyt_P450_sf"/>
</dbReference>
<feature type="binding site" description="axial binding residue" evidence="6">
    <location>
        <position position="361"/>
    </location>
    <ligand>
        <name>heme</name>
        <dbReference type="ChEBI" id="CHEBI:30413"/>
    </ligand>
    <ligandPart>
        <name>Fe</name>
        <dbReference type="ChEBI" id="CHEBI:18248"/>
    </ligandPart>
</feature>
<dbReference type="GO" id="GO:0016705">
    <property type="term" value="F:oxidoreductase activity, acting on paired donors, with incorporation or reduction of molecular oxygen"/>
    <property type="evidence" value="ECO:0007669"/>
    <property type="project" value="InterPro"/>
</dbReference>
<comment type="similarity">
    <text evidence="2">Belongs to the cytochrome P450 family.</text>
</comment>
<evidence type="ECO:0000256" key="4">
    <source>
        <dbReference type="ARBA" id="ARBA00022723"/>
    </source>
</evidence>